<protein>
    <submittedName>
        <fullName evidence="3">Uncharacterized protein</fullName>
    </submittedName>
</protein>
<feature type="transmembrane region" description="Helical" evidence="2">
    <location>
        <begin position="1046"/>
        <end position="1066"/>
    </location>
</feature>
<evidence type="ECO:0000256" key="1">
    <source>
        <dbReference type="SAM" id="MobiDB-lite"/>
    </source>
</evidence>
<dbReference type="SUPFAM" id="SSF55394">
    <property type="entry name" value="Bactericidal permeability-increasing protein, BPI"/>
    <property type="match status" value="1"/>
</dbReference>
<feature type="transmembrane region" description="Helical" evidence="2">
    <location>
        <begin position="802"/>
        <end position="823"/>
    </location>
</feature>
<keyword evidence="4" id="KW-1185">Reference proteome</keyword>
<dbReference type="GO" id="GO:0008289">
    <property type="term" value="F:lipid binding"/>
    <property type="evidence" value="ECO:0007669"/>
    <property type="project" value="InterPro"/>
</dbReference>
<dbReference type="EMBL" id="CAJNDS010002724">
    <property type="protein sequence ID" value="CAE7574409.1"/>
    <property type="molecule type" value="Genomic_DNA"/>
</dbReference>
<sequence>MMSFQFHDLMCYNMSFGKINTNKMGGFPGLVIQLAWVQITCKGKWKTTGSVSWLVVGDGTITAQTDETKNNHATVGFYLVAHQRPNVYDWVYSTTCKADLNFQISLSGGVAAYITDKLMGYFSGTLSEIIKGQIERKVCGVMEKQVEPQLSQQLQKLNTLLLPPLDMNAPDRLQERRLEENSSSEPTLQVTDTNASSSEPVLPDHGDVDDRPAGPGIVDWTNTQALEWASWISTEVLPPDAIHELSRWALQGAEDMHLNLAGLPHMEHGFVVDQAAAGLRLGATATLEEIVVHGAQSLKAYSMEAVSPTELQFSAEFGTEEQPKVGFSATMLVRLQAQDTEDWWRHDAVSSVEERMSFRVAFLRPRARVQARLLCKDDPTTPLYTASQWFWDPVHCSRSLFVEAPTIEKQNLTFAGLAEPLSWTPLTQGVLEHDLSTLFNELVALFNTLYEEHLPEALMRLGGSQNGLEAVNKVLAHLASPTKCMDLSNANHRTQGRYGEEFSDWPKLLTSQLKDWMDNMVTGFLEANETSVLKFVSNMPAISAGPFTKLRLTDMGVSGTNQITDARFMVPNAHAPETLGFYMTTGCPHGEKSYSATLAMRLAAETPPGEALVEVDAPCGTFEMVLNVSLDTMKTANMLVPPTLFCTLLTPFKTLKVEDLKLVFESTGEVRVTLGSTSHKPVQELWALYPQLSAAVHAMLQSLASAENLTEVLEFLHQEAVRECDAKAERRLTAKKSGSKSVDALGISYDEGFNPVVWLASLLGGLAAAALVLAAVVWQAGRQKVSASKPLGVHCWLAARGNARWMVVAVCTMLAFSVILRIVACSLPYTSLTMSMFYTPSRLELDSQTVATFTYWGLALQFKAGGGSIIFIKFVLTSLACGMVSCALLALPWLLGLSFPAQHVLIRVAIWIGRLPFQESQTLANAALSMNANLALPMDAESQMRMLPLVGPFVAITACLLCLGAGVVMALSLPQRSAKTTESPDDKQWALPDLALCSGILTGTFIWLFFSFLSVGFQGLAGMVLAPGTYSGMDLGAYSPGLKSVLLLQTVVAPVGQAIFVALRAIELVSERWRPLEELCMSLNTLDVFAIVFLFSFVENVDGFTTSFVSSNFADIAANVRKLFGMPAVGVDVAVVEMGTVGLCIAAICTLVLYIRSSMYFHTFVPKVVARRDVEDSTVAVELQ</sequence>
<feature type="transmembrane region" description="Helical" evidence="2">
    <location>
        <begin position="949"/>
        <end position="973"/>
    </location>
</feature>
<dbReference type="Gene3D" id="3.15.10.10">
    <property type="entry name" value="Bactericidal permeability-increasing protein, domain 1"/>
    <property type="match status" value="1"/>
</dbReference>
<feature type="transmembrane region" description="Helical" evidence="2">
    <location>
        <begin position="874"/>
        <end position="895"/>
    </location>
</feature>
<dbReference type="AlphaFoldDB" id="A0A812UNK4"/>
<proteinExistence type="predicted"/>
<feature type="region of interest" description="Disordered" evidence="1">
    <location>
        <begin position="176"/>
        <end position="207"/>
    </location>
</feature>
<dbReference type="OrthoDB" id="447756at2759"/>
<name>A0A812UNK4_9DINO</name>
<organism evidence="3 4">
    <name type="scientific">Symbiodinium natans</name>
    <dbReference type="NCBI Taxonomy" id="878477"/>
    <lineage>
        <taxon>Eukaryota</taxon>
        <taxon>Sar</taxon>
        <taxon>Alveolata</taxon>
        <taxon>Dinophyceae</taxon>
        <taxon>Suessiales</taxon>
        <taxon>Symbiodiniaceae</taxon>
        <taxon>Symbiodinium</taxon>
    </lineage>
</organism>
<feature type="transmembrane region" description="Helical" evidence="2">
    <location>
        <begin position="843"/>
        <end position="862"/>
    </location>
</feature>
<feature type="transmembrane region" description="Helical" evidence="2">
    <location>
        <begin position="1133"/>
        <end position="1155"/>
    </location>
</feature>
<dbReference type="Proteomes" id="UP000604046">
    <property type="component" value="Unassembled WGS sequence"/>
</dbReference>
<evidence type="ECO:0000313" key="3">
    <source>
        <dbReference type="EMBL" id="CAE7574409.1"/>
    </source>
</evidence>
<feature type="compositionally biased region" description="Polar residues" evidence="1">
    <location>
        <begin position="181"/>
        <end position="199"/>
    </location>
</feature>
<feature type="transmembrane region" description="Helical" evidence="2">
    <location>
        <begin position="756"/>
        <end position="781"/>
    </location>
</feature>
<feature type="transmembrane region" description="Helical" evidence="2">
    <location>
        <begin position="994"/>
        <end position="1026"/>
    </location>
</feature>
<gene>
    <name evidence="3" type="ORF">SNAT2548_LOCUS32768</name>
</gene>
<reference evidence="3" key="1">
    <citation type="submission" date="2021-02" db="EMBL/GenBank/DDBJ databases">
        <authorList>
            <person name="Dougan E. K."/>
            <person name="Rhodes N."/>
            <person name="Thang M."/>
            <person name="Chan C."/>
        </authorList>
    </citation>
    <scope>NUCLEOTIDE SEQUENCE</scope>
</reference>
<evidence type="ECO:0000256" key="2">
    <source>
        <dbReference type="SAM" id="Phobius"/>
    </source>
</evidence>
<accession>A0A812UNK4</accession>
<comment type="caution">
    <text evidence="3">The sequence shown here is derived from an EMBL/GenBank/DDBJ whole genome shotgun (WGS) entry which is preliminary data.</text>
</comment>
<feature type="transmembrane region" description="Helical" evidence="2">
    <location>
        <begin position="1078"/>
        <end position="1098"/>
    </location>
</feature>
<keyword evidence="2" id="KW-0812">Transmembrane</keyword>
<dbReference type="InterPro" id="IPR017943">
    <property type="entry name" value="Bactericidal_perm-incr_a/b_dom"/>
</dbReference>
<keyword evidence="2" id="KW-0472">Membrane</keyword>
<keyword evidence="2" id="KW-1133">Transmembrane helix</keyword>
<evidence type="ECO:0000313" key="4">
    <source>
        <dbReference type="Proteomes" id="UP000604046"/>
    </source>
</evidence>